<dbReference type="HOGENOM" id="CLU_893167_0_0_2"/>
<dbReference type="InterPro" id="IPR000683">
    <property type="entry name" value="Gfo/Idh/MocA-like_OxRdtase_N"/>
</dbReference>
<accession>G0ECV6</accession>
<dbReference type="EMBL" id="CP002838">
    <property type="protein sequence ID" value="AEM39676.1"/>
    <property type="molecule type" value="Genomic_DNA"/>
</dbReference>
<dbReference type="Gene3D" id="3.30.360.10">
    <property type="entry name" value="Dihydrodipicolinate Reductase, domain 2"/>
    <property type="match status" value="1"/>
</dbReference>
<organism evidence="2 3">
    <name type="scientific">Pyrolobus fumarii (strain DSM 11204 / 1A)</name>
    <dbReference type="NCBI Taxonomy" id="694429"/>
    <lineage>
        <taxon>Archaea</taxon>
        <taxon>Thermoproteota</taxon>
        <taxon>Thermoprotei</taxon>
        <taxon>Desulfurococcales</taxon>
        <taxon>Pyrodictiaceae</taxon>
        <taxon>Pyrolobus</taxon>
    </lineage>
</organism>
<evidence type="ECO:0000313" key="3">
    <source>
        <dbReference type="Proteomes" id="UP000001037"/>
    </source>
</evidence>
<dbReference type="InParanoid" id="G0ECV6"/>
<sequence length="311" mass="34070">MLLVGAGRWGAVHARTLRKVGAVLAGIVDVKREAAERVARLYGSPDTRIYMSLDDALSMREAFDAAIVAVPPGSLYEVSKQVIEAGLHVLIEKPVAMKSLEAEELAQLAERKGIVALPGYLLRYHPVTRRAMRAIHVMDPWRMEVAHIVDRRGSARTWPIAHDIAVHDVDLVLFLLGGEPRVEKAELSVRETGSTLTIWLRTGDREAIVTASDEVGGCVKHRVLRIYGRGGVLEADYDANTVLLKTLEGTRVEALSSKPPLTLEHEVFMSKVLRALGKSTAKHPLEHVAPTMGDAVRVLRVIEEALRVASG</sequence>
<dbReference type="PANTHER" id="PTHR43377:SF1">
    <property type="entry name" value="BILIVERDIN REDUCTASE A"/>
    <property type="match status" value="1"/>
</dbReference>
<dbReference type="SUPFAM" id="SSF55347">
    <property type="entry name" value="Glyceraldehyde-3-phosphate dehydrogenase-like, C-terminal domain"/>
    <property type="match status" value="1"/>
</dbReference>
<keyword evidence="3" id="KW-1185">Reference proteome</keyword>
<proteinExistence type="predicted"/>
<dbReference type="STRING" id="694429.Pyrfu_1822"/>
<dbReference type="Pfam" id="PF01408">
    <property type="entry name" value="GFO_IDH_MocA"/>
    <property type="match status" value="1"/>
</dbReference>
<dbReference type="Proteomes" id="UP000001037">
    <property type="component" value="Chromosome"/>
</dbReference>
<dbReference type="FunCoup" id="G0ECV6">
    <property type="interactions" value="44"/>
</dbReference>
<reference evidence="2 3" key="1">
    <citation type="journal article" date="2011" name="Stand. Genomic Sci.">
        <title>Complete genome sequence of the hyperthermophilic chemolithoautotroph Pyrolobus fumarii type strain (1A).</title>
        <authorList>
            <person name="Anderson I."/>
            <person name="Goker M."/>
            <person name="Nolan M."/>
            <person name="Lucas S."/>
            <person name="Hammon N."/>
            <person name="Deshpande S."/>
            <person name="Cheng J.F."/>
            <person name="Tapia R."/>
            <person name="Han C."/>
            <person name="Goodwin L."/>
            <person name="Pitluck S."/>
            <person name="Huntemann M."/>
            <person name="Liolios K."/>
            <person name="Ivanova N."/>
            <person name="Pagani I."/>
            <person name="Mavromatis K."/>
            <person name="Ovchinikova G."/>
            <person name="Pati A."/>
            <person name="Chen A."/>
            <person name="Palaniappan K."/>
            <person name="Land M."/>
            <person name="Hauser L."/>
            <person name="Brambilla E.M."/>
            <person name="Huber H."/>
            <person name="Yasawong M."/>
            <person name="Rohde M."/>
            <person name="Spring S."/>
            <person name="Abt B."/>
            <person name="Sikorski J."/>
            <person name="Wirth R."/>
            <person name="Detter J.C."/>
            <person name="Woyke T."/>
            <person name="Bristow J."/>
            <person name="Eisen J.A."/>
            <person name="Markowitz V."/>
            <person name="Hugenholtz P."/>
            <person name="Kyrpides N.C."/>
            <person name="Klenk H.P."/>
            <person name="Lapidus A."/>
        </authorList>
    </citation>
    <scope>NUCLEOTIDE SEQUENCE [LARGE SCALE GENOMIC DNA]</scope>
    <source>
        <strain evidence="3">DSM 11204 / 1A</strain>
    </source>
</reference>
<name>G0ECV6_PYRF1</name>
<dbReference type="SUPFAM" id="SSF51735">
    <property type="entry name" value="NAD(P)-binding Rossmann-fold domains"/>
    <property type="match status" value="1"/>
</dbReference>
<gene>
    <name evidence="2" type="ordered locus">Pyrfu_1822</name>
</gene>
<evidence type="ECO:0000259" key="1">
    <source>
        <dbReference type="Pfam" id="PF01408"/>
    </source>
</evidence>
<evidence type="ECO:0000313" key="2">
    <source>
        <dbReference type="EMBL" id="AEM39676.1"/>
    </source>
</evidence>
<feature type="domain" description="Gfo/Idh/MocA-like oxidoreductase N-terminal" evidence="1">
    <location>
        <begin position="2"/>
        <end position="118"/>
    </location>
</feature>
<dbReference type="KEGG" id="pfm:Pyrfu_1822"/>
<dbReference type="eggNOG" id="arCOG01622">
    <property type="taxonomic scope" value="Archaea"/>
</dbReference>
<dbReference type="AlphaFoldDB" id="G0ECV6"/>
<dbReference type="Gene3D" id="3.40.50.720">
    <property type="entry name" value="NAD(P)-binding Rossmann-like Domain"/>
    <property type="match status" value="1"/>
</dbReference>
<protein>
    <submittedName>
        <fullName evidence="2">Oxidoreductase domain protein</fullName>
    </submittedName>
</protein>
<dbReference type="InterPro" id="IPR051450">
    <property type="entry name" value="Gfo/Idh/MocA_Oxidoreductases"/>
</dbReference>
<dbReference type="InterPro" id="IPR036291">
    <property type="entry name" value="NAD(P)-bd_dom_sf"/>
</dbReference>
<dbReference type="GO" id="GO:0000166">
    <property type="term" value="F:nucleotide binding"/>
    <property type="evidence" value="ECO:0007669"/>
    <property type="project" value="InterPro"/>
</dbReference>
<dbReference type="PANTHER" id="PTHR43377">
    <property type="entry name" value="BILIVERDIN REDUCTASE A"/>
    <property type="match status" value="1"/>
</dbReference>